<comment type="caution">
    <text evidence="2">The sequence shown here is derived from an EMBL/GenBank/DDBJ whole genome shotgun (WGS) entry which is preliminary data.</text>
</comment>
<evidence type="ECO:0000313" key="2">
    <source>
        <dbReference type="EMBL" id="EGO65054.1"/>
    </source>
</evidence>
<feature type="transmembrane region" description="Helical" evidence="1">
    <location>
        <begin position="270"/>
        <end position="288"/>
    </location>
</feature>
<feature type="transmembrane region" description="Helical" evidence="1">
    <location>
        <begin position="237"/>
        <end position="258"/>
    </location>
</feature>
<accession>F7NFZ1</accession>
<keyword evidence="1" id="KW-1133">Transmembrane helix</keyword>
<keyword evidence="1" id="KW-0812">Transmembrane</keyword>
<reference evidence="2 3" key="1">
    <citation type="journal article" date="2011" name="EMBO J.">
        <title>Structural diversity of bacterial flagellar motors.</title>
        <authorList>
            <person name="Chen S."/>
            <person name="Beeby M."/>
            <person name="Murphy G.E."/>
            <person name="Leadbetter J.R."/>
            <person name="Hendrixson D.R."/>
            <person name="Briegel A."/>
            <person name="Li Z."/>
            <person name="Shi J."/>
            <person name="Tocheva E.I."/>
            <person name="Muller A."/>
            <person name="Dobro M.J."/>
            <person name="Jensen G.J."/>
        </authorList>
    </citation>
    <scope>NUCLEOTIDE SEQUENCE [LARGE SCALE GENOMIC DNA]</scope>
    <source>
        <strain evidence="2 3">DSM 6540</strain>
    </source>
</reference>
<dbReference type="RefSeq" id="WP_004093354.1">
    <property type="nucleotide sequence ID" value="NZ_AFGF01000038.1"/>
</dbReference>
<name>F7NFZ1_9FIRM</name>
<protein>
    <submittedName>
        <fullName evidence="2">Uncharacterized protein</fullName>
    </submittedName>
</protein>
<dbReference type="STRING" id="1009370.ALO_04873"/>
<sequence>MMDMINALKAVGQRLGFLDGTQTMGDRLLLRPVDEQIRTGKAVFSEKAINNWLRQVFYRHPRIRYLSVELEENNQIEIKIISRYYIQMHIEARITDAWHDHKTSTLLLEWTAVRFMKMPILPNFISDRITYILLSLVGFLMNPIAMREGVFLRLTGESMRLDFAEYWPYRREFTPVFRNEAGTVKPSDFFVVAAETDKGLLTLHLHLLSPEGIEKAGTDFEPVRPNQLPQKLERLQWVDALFLSGIALGVSTMVIFFRDYLNANALTFRFSWYFLLSMAIVLVSLMLLNVPRWMYQFFTGKTISKLEHAGDNITYRLERYKRDIELEMRDIVRQYGSIGQDYDPEARVALEKLLFKASRQRFLAWRMELRLESMNRWRKIKYGLAYVVTILSEFIAYRWL</sequence>
<dbReference type="EMBL" id="AFGF01000038">
    <property type="protein sequence ID" value="EGO65054.1"/>
    <property type="molecule type" value="Genomic_DNA"/>
</dbReference>
<dbReference type="Proteomes" id="UP000003240">
    <property type="component" value="Unassembled WGS sequence"/>
</dbReference>
<feature type="transmembrane region" description="Helical" evidence="1">
    <location>
        <begin position="380"/>
        <end position="399"/>
    </location>
</feature>
<organism evidence="2 3">
    <name type="scientific">Acetonema longum DSM 6540</name>
    <dbReference type="NCBI Taxonomy" id="1009370"/>
    <lineage>
        <taxon>Bacteria</taxon>
        <taxon>Bacillati</taxon>
        <taxon>Bacillota</taxon>
        <taxon>Negativicutes</taxon>
        <taxon>Acetonemataceae</taxon>
        <taxon>Acetonema</taxon>
    </lineage>
</organism>
<dbReference type="OrthoDB" id="1630970at2"/>
<proteinExistence type="predicted"/>
<keyword evidence="1" id="KW-0472">Membrane</keyword>
<dbReference type="eggNOG" id="ENOG5034BQI">
    <property type="taxonomic scope" value="Bacteria"/>
</dbReference>
<evidence type="ECO:0000313" key="3">
    <source>
        <dbReference type="Proteomes" id="UP000003240"/>
    </source>
</evidence>
<evidence type="ECO:0000256" key="1">
    <source>
        <dbReference type="SAM" id="Phobius"/>
    </source>
</evidence>
<gene>
    <name evidence="2" type="ORF">ALO_04873</name>
</gene>
<dbReference type="AlphaFoldDB" id="F7NFZ1"/>
<keyword evidence="3" id="KW-1185">Reference proteome</keyword>